<dbReference type="Pfam" id="PF01416">
    <property type="entry name" value="PseudoU_synth_1"/>
    <property type="match status" value="2"/>
</dbReference>
<accession>A0A4R3JYX5</accession>
<feature type="domain" description="Pseudouridine synthase I TruA alpha/beta" evidence="8">
    <location>
        <begin position="144"/>
        <end position="246"/>
    </location>
</feature>
<dbReference type="CDD" id="cd02570">
    <property type="entry name" value="PseudoU_synth_EcTruA"/>
    <property type="match status" value="1"/>
</dbReference>
<dbReference type="NCBIfam" id="TIGR00071">
    <property type="entry name" value="hisT_truA"/>
    <property type="match status" value="1"/>
</dbReference>
<evidence type="ECO:0000256" key="7">
    <source>
        <dbReference type="RuleBase" id="RU003792"/>
    </source>
</evidence>
<comment type="subunit">
    <text evidence="4">Homodimer.</text>
</comment>
<organism evidence="9 10">
    <name type="scientific">Sulfuritortus calidifontis</name>
    <dbReference type="NCBI Taxonomy" id="1914471"/>
    <lineage>
        <taxon>Bacteria</taxon>
        <taxon>Pseudomonadati</taxon>
        <taxon>Pseudomonadota</taxon>
        <taxon>Betaproteobacteria</taxon>
        <taxon>Nitrosomonadales</taxon>
        <taxon>Thiobacillaceae</taxon>
        <taxon>Sulfuritortus</taxon>
    </lineage>
</organism>
<keyword evidence="3 4" id="KW-0413">Isomerase</keyword>
<dbReference type="PANTHER" id="PTHR11142:SF0">
    <property type="entry name" value="TRNA PSEUDOURIDINE SYNTHASE-LIKE 1"/>
    <property type="match status" value="1"/>
</dbReference>
<comment type="caution">
    <text evidence="9">The sequence shown here is derived from an EMBL/GenBank/DDBJ whole genome shotgun (WGS) entry which is preliminary data.</text>
</comment>
<keyword evidence="10" id="KW-1185">Reference proteome</keyword>
<dbReference type="Gene3D" id="3.30.70.660">
    <property type="entry name" value="Pseudouridine synthase I, catalytic domain, C-terminal subdomain"/>
    <property type="match status" value="1"/>
</dbReference>
<feature type="active site" description="Nucleophile" evidence="4 5">
    <location>
        <position position="53"/>
    </location>
</feature>
<evidence type="ECO:0000313" key="9">
    <source>
        <dbReference type="EMBL" id="TCS72941.1"/>
    </source>
</evidence>
<dbReference type="PANTHER" id="PTHR11142">
    <property type="entry name" value="PSEUDOURIDYLATE SYNTHASE"/>
    <property type="match status" value="1"/>
</dbReference>
<reference evidence="9 10" key="1">
    <citation type="submission" date="2019-03" db="EMBL/GenBank/DDBJ databases">
        <title>Genomic Encyclopedia of Type Strains, Phase IV (KMG-IV): sequencing the most valuable type-strain genomes for metagenomic binning, comparative biology and taxonomic classification.</title>
        <authorList>
            <person name="Goeker M."/>
        </authorList>
    </citation>
    <scope>NUCLEOTIDE SEQUENCE [LARGE SCALE GENOMIC DNA]</scope>
    <source>
        <strain evidence="9 10">DSM 103923</strain>
    </source>
</reference>
<dbReference type="InterPro" id="IPR020095">
    <property type="entry name" value="PsdUridine_synth_TruA_C"/>
</dbReference>
<dbReference type="EC" id="5.4.99.12" evidence="4"/>
<dbReference type="InterPro" id="IPR001406">
    <property type="entry name" value="PsdUridine_synth_TruA"/>
</dbReference>
<keyword evidence="2 4" id="KW-0819">tRNA processing</keyword>
<dbReference type="FunFam" id="3.30.70.580:FF:000001">
    <property type="entry name" value="tRNA pseudouridine synthase A"/>
    <property type="match status" value="1"/>
</dbReference>
<name>A0A4R3JYX5_9PROT</name>
<dbReference type="InterPro" id="IPR020103">
    <property type="entry name" value="PsdUridine_synth_cat_dom_sf"/>
</dbReference>
<evidence type="ECO:0000313" key="10">
    <source>
        <dbReference type="Proteomes" id="UP000295135"/>
    </source>
</evidence>
<dbReference type="SUPFAM" id="SSF55120">
    <property type="entry name" value="Pseudouridine synthase"/>
    <property type="match status" value="1"/>
</dbReference>
<dbReference type="HAMAP" id="MF_00171">
    <property type="entry name" value="TruA"/>
    <property type="match status" value="1"/>
</dbReference>
<dbReference type="PIRSF" id="PIRSF001430">
    <property type="entry name" value="tRNA_psdUrid_synth"/>
    <property type="match status" value="1"/>
</dbReference>
<evidence type="ECO:0000256" key="6">
    <source>
        <dbReference type="PIRSR" id="PIRSR001430-2"/>
    </source>
</evidence>
<proteinExistence type="inferred from homology"/>
<dbReference type="AlphaFoldDB" id="A0A4R3JYX5"/>
<evidence type="ECO:0000256" key="5">
    <source>
        <dbReference type="PIRSR" id="PIRSR001430-1"/>
    </source>
</evidence>
<comment type="catalytic activity">
    <reaction evidence="4 7">
        <text>uridine(38/39/40) in tRNA = pseudouridine(38/39/40) in tRNA</text>
        <dbReference type="Rhea" id="RHEA:22376"/>
        <dbReference type="Rhea" id="RHEA-COMP:10085"/>
        <dbReference type="Rhea" id="RHEA-COMP:10087"/>
        <dbReference type="ChEBI" id="CHEBI:65314"/>
        <dbReference type="ChEBI" id="CHEBI:65315"/>
        <dbReference type="EC" id="5.4.99.12"/>
    </reaction>
</comment>
<feature type="binding site" evidence="4 6">
    <location>
        <position position="111"/>
    </location>
    <ligand>
        <name>substrate</name>
    </ligand>
</feature>
<dbReference type="GO" id="GO:0160147">
    <property type="term" value="F:tRNA pseudouridine(38-40) synthase activity"/>
    <property type="evidence" value="ECO:0007669"/>
    <property type="project" value="UniProtKB-EC"/>
</dbReference>
<dbReference type="RefSeq" id="WP_126461963.1">
    <property type="nucleotide sequence ID" value="NZ_AP018721.1"/>
</dbReference>
<dbReference type="InterPro" id="IPR020094">
    <property type="entry name" value="TruA/RsuA/RluB/E/F_N"/>
</dbReference>
<evidence type="ECO:0000259" key="8">
    <source>
        <dbReference type="Pfam" id="PF01416"/>
    </source>
</evidence>
<evidence type="ECO:0000256" key="2">
    <source>
        <dbReference type="ARBA" id="ARBA00022694"/>
    </source>
</evidence>
<evidence type="ECO:0000256" key="1">
    <source>
        <dbReference type="ARBA" id="ARBA00009375"/>
    </source>
</evidence>
<dbReference type="OrthoDB" id="9811823at2"/>
<dbReference type="GO" id="GO:0003723">
    <property type="term" value="F:RNA binding"/>
    <property type="evidence" value="ECO:0007669"/>
    <property type="project" value="InterPro"/>
</dbReference>
<gene>
    <name evidence="4" type="primary">truA</name>
    <name evidence="9" type="ORF">EDC61_10363</name>
</gene>
<comment type="similarity">
    <text evidence="1 4 7">Belongs to the tRNA pseudouridine synthase TruA family.</text>
</comment>
<evidence type="ECO:0000256" key="4">
    <source>
        <dbReference type="HAMAP-Rule" id="MF_00171"/>
    </source>
</evidence>
<sequence length="272" mass="29555">MAGRIALGLEYDGRLFCGWQTQPGGCAVQDALEAALAEVHGAPVSTIVAGRTDAGVHALNQVVHFDAVNDRPESAWLRGTNALLPPGVAVVWAKQVSEEFNARYAALERAYRYVLLNHPVRPALLAGKVGWVHAPLDQANMVEAAAHLLGEHDFSAFRAAECQAKSPVRQLRELNVVRHGDFFVLEFRANAFLHHQVRNMVGALVWVGLGRRSPAWVKEVLESRDRSQAAATFAADGLYLSAVRYDPKWGLPATVDRSGWAFAGAAGIMPSF</sequence>
<dbReference type="Proteomes" id="UP000295135">
    <property type="component" value="Unassembled WGS sequence"/>
</dbReference>
<comment type="caution">
    <text evidence="4">Lacks conserved residue(s) required for the propagation of feature annotation.</text>
</comment>
<evidence type="ECO:0000256" key="3">
    <source>
        <dbReference type="ARBA" id="ARBA00023235"/>
    </source>
</evidence>
<dbReference type="GO" id="GO:0031119">
    <property type="term" value="P:tRNA pseudouridine synthesis"/>
    <property type="evidence" value="ECO:0007669"/>
    <property type="project" value="UniProtKB-UniRule"/>
</dbReference>
<protein>
    <recommendedName>
        <fullName evidence="4">tRNA pseudouridine synthase A</fullName>
        <ecNumber evidence="4">5.4.99.12</ecNumber>
    </recommendedName>
    <alternativeName>
        <fullName evidence="4">tRNA pseudouridine(38-40) synthase</fullName>
    </alternativeName>
    <alternativeName>
        <fullName evidence="4">tRNA pseudouridylate synthase I</fullName>
    </alternativeName>
    <alternativeName>
        <fullName evidence="4">tRNA-uridine isomerase I</fullName>
    </alternativeName>
</protein>
<feature type="domain" description="Pseudouridine synthase I TruA alpha/beta" evidence="8">
    <location>
        <begin position="10"/>
        <end position="104"/>
    </location>
</feature>
<dbReference type="InterPro" id="IPR020097">
    <property type="entry name" value="PsdUridine_synth_TruA_a/b_dom"/>
</dbReference>
<comment type="function">
    <text evidence="4">Formation of pseudouridine at positions 38, 39 and 40 in the anticodon stem and loop of transfer RNAs.</text>
</comment>
<dbReference type="Gene3D" id="3.30.70.580">
    <property type="entry name" value="Pseudouridine synthase I, catalytic domain, N-terminal subdomain"/>
    <property type="match status" value="1"/>
</dbReference>
<dbReference type="EMBL" id="SLZY01000003">
    <property type="protein sequence ID" value="TCS72941.1"/>
    <property type="molecule type" value="Genomic_DNA"/>
</dbReference>